<dbReference type="Proteomes" id="UP000626795">
    <property type="component" value="Unassembled WGS sequence"/>
</dbReference>
<dbReference type="GO" id="GO:0030246">
    <property type="term" value="F:carbohydrate binding"/>
    <property type="evidence" value="ECO:0007669"/>
    <property type="project" value="InterPro"/>
</dbReference>
<dbReference type="EC" id="5.1.3.15" evidence="1"/>
<keyword evidence="1" id="KW-0413">Isomerase</keyword>
<comment type="caution">
    <text evidence="1">The sequence shown here is derived from an EMBL/GenBank/DDBJ whole genome shotgun (WGS) entry which is preliminary data.</text>
</comment>
<evidence type="ECO:0000313" key="2">
    <source>
        <dbReference type="Proteomes" id="UP000626795"/>
    </source>
</evidence>
<dbReference type="EMBL" id="CABFLZ010000011">
    <property type="protein sequence ID" value="VTY05099.1"/>
    <property type="molecule type" value="Genomic_DNA"/>
</dbReference>
<dbReference type="InterPro" id="IPR008183">
    <property type="entry name" value="Aldose_1/G6P_1-epimerase"/>
</dbReference>
<dbReference type="GO" id="GO:0005737">
    <property type="term" value="C:cytoplasm"/>
    <property type="evidence" value="ECO:0007669"/>
    <property type="project" value="TreeGrafter"/>
</dbReference>
<name>A0A9X9R0M1_NEISU</name>
<dbReference type="InterPro" id="IPR014718">
    <property type="entry name" value="GH-type_carb-bd"/>
</dbReference>
<dbReference type="GO" id="GO:0047938">
    <property type="term" value="F:glucose-6-phosphate 1-epimerase activity"/>
    <property type="evidence" value="ECO:0007669"/>
    <property type="project" value="UniProtKB-EC"/>
</dbReference>
<protein>
    <submittedName>
        <fullName evidence="1">Glucose-6-phosphate 1-epimerase</fullName>
        <ecNumber evidence="1">5.1.3.15</ecNumber>
    </submittedName>
</protein>
<organism evidence="1 2">
    <name type="scientific">Neisseria subflava</name>
    <dbReference type="NCBI Taxonomy" id="28449"/>
    <lineage>
        <taxon>Bacteria</taxon>
        <taxon>Pseudomonadati</taxon>
        <taxon>Pseudomonadota</taxon>
        <taxon>Betaproteobacteria</taxon>
        <taxon>Neisseriales</taxon>
        <taxon>Neisseriaceae</taxon>
        <taxon>Neisseria</taxon>
    </lineage>
</organism>
<dbReference type="GO" id="GO:0005975">
    <property type="term" value="P:carbohydrate metabolic process"/>
    <property type="evidence" value="ECO:0007669"/>
    <property type="project" value="InterPro"/>
</dbReference>
<dbReference type="AlphaFoldDB" id="A0A9X9R0M1"/>
<reference evidence="1" key="1">
    <citation type="submission" date="2019-05" db="EMBL/GenBank/DDBJ databases">
        <authorList>
            <person name="Hibberd M."/>
        </authorList>
    </citation>
    <scope>NUCLEOTIDE SEQUENCE</scope>
    <source>
        <strain evidence="1">Neisseria_subflava_BgEED23</strain>
    </source>
</reference>
<keyword evidence="2" id="KW-1185">Reference proteome</keyword>
<dbReference type="InterPro" id="IPR011013">
    <property type="entry name" value="Gal_mutarotase_sf_dom"/>
</dbReference>
<accession>A0A9X9R0M1</accession>
<dbReference type="Pfam" id="PF01263">
    <property type="entry name" value="Aldose_epim"/>
    <property type="match status" value="1"/>
</dbReference>
<gene>
    <name evidence="1" type="primary">yeaD</name>
    <name evidence="1" type="ORF">ONOEEDHL_00292</name>
</gene>
<proteinExistence type="predicted"/>
<evidence type="ECO:0000313" key="1">
    <source>
        <dbReference type="EMBL" id="VTY05099.1"/>
    </source>
</evidence>
<dbReference type="Gene3D" id="2.70.98.10">
    <property type="match status" value="1"/>
</dbReference>
<dbReference type="SUPFAM" id="SSF74650">
    <property type="entry name" value="Galactose mutarotase-like"/>
    <property type="match status" value="1"/>
</dbReference>
<dbReference type="PANTHER" id="PTHR11122">
    <property type="entry name" value="APOSPORY-ASSOCIATED PROTEIN C-RELATED"/>
    <property type="match status" value="1"/>
</dbReference>
<sequence>MLECYTNDKQFEAQIIMSEIILRNQSATMQVNTMGGYIDSLILKGREVLFPKTSVRVGDDTKLRGGMHVCLPQFGPDSKNHLAQHGFGRTSDWEIRHQNESDIGLKLISTEKGYEHVEWLLDYSLPNENEAIAILTVCNYGESPVRTSPGFHPYFTAAGTQFDFNGAPYDADYISHTEFVSSDQDAHVAFDGLKLDIRTHNLPVYALWSDRNGQYTCAEPTAEGNAFLSPARGGQFVSGHSKKRYAMKIRLMA</sequence>
<dbReference type="PANTHER" id="PTHR11122:SF13">
    <property type="entry name" value="GLUCOSE-6-PHOSPHATE 1-EPIMERASE"/>
    <property type="match status" value="1"/>
</dbReference>